<evidence type="ECO:0000313" key="2">
    <source>
        <dbReference type="Proteomes" id="UP001151699"/>
    </source>
</evidence>
<protein>
    <submittedName>
        <fullName evidence="1">Uncharacterized protein</fullName>
    </submittedName>
</protein>
<comment type="caution">
    <text evidence="1">The sequence shown here is derived from an EMBL/GenBank/DDBJ whole genome shotgun (WGS) entry which is preliminary data.</text>
</comment>
<keyword evidence="2" id="KW-1185">Reference proteome</keyword>
<evidence type="ECO:0000313" key="1">
    <source>
        <dbReference type="EMBL" id="KAJ6635542.1"/>
    </source>
</evidence>
<gene>
    <name evidence="1" type="ORF">Bhyg_14128</name>
</gene>
<name>A0A9Q0MSL0_9DIPT</name>
<dbReference type="AlphaFoldDB" id="A0A9Q0MSL0"/>
<dbReference type="EMBL" id="WJQU01000004">
    <property type="protein sequence ID" value="KAJ6635542.1"/>
    <property type="molecule type" value="Genomic_DNA"/>
</dbReference>
<sequence length="76" mass="9065">METEQSKHTVQQPYKYPPIDIHVRSLKTVEQTNGNLHSKISEQEISSAKPTCHCNIMYVRVMHLRNTGWQTRYRYF</sequence>
<proteinExistence type="predicted"/>
<dbReference type="Proteomes" id="UP001151699">
    <property type="component" value="Chromosome C"/>
</dbReference>
<organism evidence="1 2">
    <name type="scientific">Pseudolycoriella hygida</name>
    <dbReference type="NCBI Taxonomy" id="35572"/>
    <lineage>
        <taxon>Eukaryota</taxon>
        <taxon>Metazoa</taxon>
        <taxon>Ecdysozoa</taxon>
        <taxon>Arthropoda</taxon>
        <taxon>Hexapoda</taxon>
        <taxon>Insecta</taxon>
        <taxon>Pterygota</taxon>
        <taxon>Neoptera</taxon>
        <taxon>Endopterygota</taxon>
        <taxon>Diptera</taxon>
        <taxon>Nematocera</taxon>
        <taxon>Sciaroidea</taxon>
        <taxon>Sciaridae</taxon>
        <taxon>Pseudolycoriella</taxon>
    </lineage>
</organism>
<accession>A0A9Q0MSL0</accession>
<reference evidence="1" key="1">
    <citation type="submission" date="2022-07" db="EMBL/GenBank/DDBJ databases">
        <authorList>
            <person name="Trinca V."/>
            <person name="Uliana J.V.C."/>
            <person name="Torres T.T."/>
            <person name="Ward R.J."/>
            <person name="Monesi N."/>
        </authorList>
    </citation>
    <scope>NUCLEOTIDE SEQUENCE</scope>
    <source>
        <strain evidence="1">HSMRA1968</strain>
        <tissue evidence="1">Whole embryos</tissue>
    </source>
</reference>